<dbReference type="RefSeq" id="XP_065719374.1">
    <property type="nucleotide sequence ID" value="XM_065863302.2"/>
</dbReference>
<gene>
    <name evidence="9" type="primary">drk</name>
</gene>
<dbReference type="GO" id="GO:0005154">
    <property type="term" value="F:epidermal growth factor receptor binding"/>
    <property type="evidence" value="ECO:0007669"/>
    <property type="project" value="UniProtKB-ARBA"/>
</dbReference>
<feature type="domain" description="SH3" evidence="7">
    <location>
        <begin position="168"/>
        <end position="227"/>
    </location>
</feature>
<evidence type="ECO:0000256" key="4">
    <source>
        <dbReference type="PROSITE-ProRule" id="PRU00191"/>
    </source>
</evidence>
<protein>
    <submittedName>
        <fullName evidence="9">Growth factor receptor-bound protein 2 isoform X1</fullName>
    </submittedName>
</protein>
<dbReference type="FunFam" id="3.30.505.10:FF:000022">
    <property type="entry name" value="Growth factor receptor-bound protein 2"/>
    <property type="match status" value="1"/>
</dbReference>
<evidence type="ECO:0000313" key="8">
    <source>
        <dbReference type="Proteomes" id="UP001652628"/>
    </source>
</evidence>
<keyword evidence="8" id="KW-1185">Reference proteome</keyword>
<dbReference type="SUPFAM" id="SSF55550">
    <property type="entry name" value="SH2 domain"/>
    <property type="match status" value="1"/>
</dbReference>
<dbReference type="PROSITE" id="PS50001">
    <property type="entry name" value="SH2"/>
    <property type="match status" value="1"/>
</dbReference>
<dbReference type="InterPro" id="IPR043539">
    <property type="entry name" value="Grb2-like"/>
</dbReference>
<evidence type="ECO:0000256" key="3">
    <source>
        <dbReference type="ARBA" id="ARBA00022999"/>
    </source>
</evidence>
<dbReference type="SMART" id="SM00252">
    <property type="entry name" value="SH2"/>
    <property type="match status" value="1"/>
</dbReference>
<dbReference type="CDD" id="cd09941">
    <property type="entry name" value="SH2_Grb2_like"/>
    <property type="match status" value="1"/>
</dbReference>
<dbReference type="Gene3D" id="3.30.505.10">
    <property type="entry name" value="SH2 domain"/>
    <property type="match status" value="1"/>
</dbReference>
<evidence type="ECO:0000256" key="2">
    <source>
        <dbReference type="ARBA" id="ARBA00022737"/>
    </source>
</evidence>
<dbReference type="InterPro" id="IPR036028">
    <property type="entry name" value="SH3-like_dom_sf"/>
</dbReference>
<dbReference type="InterPro" id="IPR000980">
    <property type="entry name" value="SH2"/>
</dbReference>
<name>A0AB40D5C8_DROSZ</name>
<dbReference type="CTD" id="36497"/>
<dbReference type="SUPFAM" id="SSF50044">
    <property type="entry name" value="SH3-domain"/>
    <property type="match status" value="1"/>
</dbReference>
<sequence>MQLLQVVGLTHIPGPDGFCYHINPDKQEWRHILVKLAKAVQKILNMEDDSNWYRAELDGKEGLIPSNYIEMKNHDWYYGRITRADAEKLLSNKHEGAFLIRISESSPGDFSLSVKCPDGVQHFKVLRDAQSKFFLWVVKFNSLNELVEYHRTASVSRSQDVKLRDMIPEEMLVQALYDFVPQESGELDFRRGDVITVTDRSDENWWNGEIGNRKGIFPATYVTPYHS</sequence>
<dbReference type="GO" id="GO:0048468">
    <property type="term" value="P:cell development"/>
    <property type="evidence" value="ECO:0007669"/>
    <property type="project" value="UniProtKB-ARBA"/>
</dbReference>
<evidence type="ECO:0000259" key="7">
    <source>
        <dbReference type="PROSITE" id="PS50002"/>
    </source>
</evidence>
<dbReference type="PRINTS" id="PR00401">
    <property type="entry name" value="SH2DOMAIN"/>
</dbReference>
<dbReference type="AlphaFoldDB" id="A0AB40D5C8"/>
<dbReference type="Gene3D" id="2.30.30.40">
    <property type="entry name" value="SH3 Domains"/>
    <property type="match status" value="2"/>
</dbReference>
<reference evidence="9" key="1">
    <citation type="submission" date="2025-08" db="UniProtKB">
        <authorList>
            <consortium name="RefSeq"/>
        </authorList>
    </citation>
    <scope>IDENTIFICATION</scope>
</reference>
<dbReference type="FunFam" id="2.30.30.40:FF:000067">
    <property type="entry name" value="Growth factor receptor-bound protein 2"/>
    <property type="match status" value="1"/>
</dbReference>
<proteinExistence type="predicted"/>
<evidence type="ECO:0000259" key="6">
    <source>
        <dbReference type="PROSITE" id="PS50001"/>
    </source>
</evidence>
<dbReference type="PANTHER" id="PTHR46037">
    <property type="entry name" value="PROTEIN ENHANCER OF SEVENLESS 2B"/>
    <property type="match status" value="1"/>
</dbReference>
<dbReference type="Pfam" id="PF00018">
    <property type="entry name" value="SH3_1"/>
    <property type="match status" value="1"/>
</dbReference>
<keyword evidence="9" id="KW-0675">Receptor</keyword>
<keyword evidence="2" id="KW-0677">Repeat</keyword>
<dbReference type="PRINTS" id="PR00499">
    <property type="entry name" value="P67PHOX"/>
</dbReference>
<feature type="domain" description="SH2" evidence="6">
    <location>
        <begin position="76"/>
        <end position="167"/>
    </location>
</feature>
<dbReference type="Proteomes" id="UP001652628">
    <property type="component" value="Chromosome 2R"/>
</dbReference>
<dbReference type="SMART" id="SM00326">
    <property type="entry name" value="SH3"/>
    <property type="match status" value="2"/>
</dbReference>
<keyword evidence="3 4" id="KW-0727">SH2 domain</keyword>
<dbReference type="Pfam" id="PF00017">
    <property type="entry name" value="SH2"/>
    <property type="match status" value="1"/>
</dbReference>
<dbReference type="PRINTS" id="PR00452">
    <property type="entry name" value="SH3DOMAIN"/>
</dbReference>
<dbReference type="InterPro" id="IPR001452">
    <property type="entry name" value="SH3_domain"/>
</dbReference>
<dbReference type="PROSITE" id="PS50002">
    <property type="entry name" value="SH3"/>
    <property type="match status" value="1"/>
</dbReference>
<dbReference type="CDD" id="cd11805">
    <property type="entry name" value="SH3_GRB2_like_C"/>
    <property type="match status" value="1"/>
</dbReference>
<evidence type="ECO:0000313" key="9">
    <source>
        <dbReference type="RefSeq" id="XP_065719374.1"/>
    </source>
</evidence>
<dbReference type="InterPro" id="IPR036860">
    <property type="entry name" value="SH2_dom_sf"/>
</dbReference>
<accession>A0AB40D5C8</accession>
<organism evidence="8 9">
    <name type="scientific">Drosophila suzukii</name>
    <name type="common">Spotted-wing drosophila fruit fly</name>
    <dbReference type="NCBI Taxonomy" id="28584"/>
    <lineage>
        <taxon>Eukaryota</taxon>
        <taxon>Metazoa</taxon>
        <taxon>Ecdysozoa</taxon>
        <taxon>Arthropoda</taxon>
        <taxon>Hexapoda</taxon>
        <taxon>Insecta</taxon>
        <taxon>Pterygota</taxon>
        <taxon>Neoptera</taxon>
        <taxon>Endopterygota</taxon>
        <taxon>Diptera</taxon>
        <taxon>Brachycera</taxon>
        <taxon>Muscomorpha</taxon>
        <taxon>Ephydroidea</taxon>
        <taxon>Drosophilidae</taxon>
        <taxon>Drosophila</taxon>
        <taxon>Sophophora</taxon>
    </lineage>
</organism>
<dbReference type="GeneID" id="108019828"/>
<dbReference type="GO" id="GO:0009653">
    <property type="term" value="P:anatomical structure morphogenesis"/>
    <property type="evidence" value="ECO:0007669"/>
    <property type="project" value="UniProtKB-ARBA"/>
</dbReference>
<evidence type="ECO:0000256" key="5">
    <source>
        <dbReference type="PROSITE-ProRule" id="PRU00192"/>
    </source>
</evidence>
<dbReference type="GO" id="GO:0007173">
    <property type="term" value="P:epidermal growth factor receptor signaling pathway"/>
    <property type="evidence" value="ECO:0007669"/>
    <property type="project" value="UniProtKB-ARBA"/>
</dbReference>
<evidence type="ECO:0000256" key="1">
    <source>
        <dbReference type="ARBA" id="ARBA00022443"/>
    </source>
</evidence>
<keyword evidence="1 5" id="KW-0728">SH3 domain</keyword>